<feature type="compositionally biased region" description="Polar residues" evidence="1">
    <location>
        <begin position="66"/>
        <end position="80"/>
    </location>
</feature>
<dbReference type="EMBL" id="SJOL01006437">
    <property type="protein sequence ID" value="TGZ66890.1"/>
    <property type="molecule type" value="Genomic_DNA"/>
</dbReference>
<dbReference type="AlphaFoldDB" id="A0A4S2LSV0"/>
<reference evidence="2 3" key="1">
    <citation type="journal article" date="2019" name="BMC Genomics">
        <title>New insights from Opisthorchis felineus genome: update on genomics of the epidemiologically important liver flukes.</title>
        <authorList>
            <person name="Ershov N.I."/>
            <person name="Mordvinov V.A."/>
            <person name="Prokhortchouk E.B."/>
            <person name="Pakharukova M.Y."/>
            <person name="Gunbin K.V."/>
            <person name="Ustyantsev K."/>
            <person name="Genaev M.A."/>
            <person name="Blinov A.G."/>
            <person name="Mazur A."/>
            <person name="Boulygina E."/>
            <person name="Tsygankova S."/>
            <person name="Khrameeva E."/>
            <person name="Chekanov N."/>
            <person name="Fan G."/>
            <person name="Xiao A."/>
            <person name="Zhang H."/>
            <person name="Xu X."/>
            <person name="Yang H."/>
            <person name="Solovyev V."/>
            <person name="Lee S.M."/>
            <person name="Liu X."/>
            <person name="Afonnikov D.A."/>
            <person name="Skryabin K.G."/>
        </authorList>
    </citation>
    <scope>NUCLEOTIDE SEQUENCE [LARGE SCALE GENOMIC DNA]</scope>
    <source>
        <strain evidence="2">AK-0245</strain>
        <tissue evidence="2">Whole organism</tissue>
    </source>
</reference>
<sequence length="145" mass="15750">MIGLAAGLGIGAEASQTDSDAVRTQLGVKPLQRLPTTAGAVLIGKSLPQIYHVLLISTAAHGGQTSGRQMQDQSDGSTRPSSEKRPVKACRRFRCAGSMEKIRISFYLEVDGWRHFGRNDGSPFTILEVEYDPHPGTYFVDRVSC</sequence>
<accession>A0A4S2LSV0</accession>
<protein>
    <submittedName>
        <fullName evidence="2">Uncharacterized protein</fullName>
    </submittedName>
</protein>
<dbReference type="Proteomes" id="UP000308267">
    <property type="component" value="Unassembled WGS sequence"/>
</dbReference>
<proteinExistence type="predicted"/>
<evidence type="ECO:0000256" key="1">
    <source>
        <dbReference type="SAM" id="MobiDB-lite"/>
    </source>
</evidence>
<name>A0A4S2LSV0_OPIFE</name>
<keyword evidence="3" id="KW-1185">Reference proteome</keyword>
<feature type="region of interest" description="Disordered" evidence="1">
    <location>
        <begin position="62"/>
        <end position="87"/>
    </location>
</feature>
<gene>
    <name evidence="2" type="ORF">CRM22_005108</name>
</gene>
<comment type="caution">
    <text evidence="2">The sequence shown here is derived from an EMBL/GenBank/DDBJ whole genome shotgun (WGS) entry which is preliminary data.</text>
</comment>
<evidence type="ECO:0000313" key="3">
    <source>
        <dbReference type="Proteomes" id="UP000308267"/>
    </source>
</evidence>
<organism evidence="2 3">
    <name type="scientific">Opisthorchis felineus</name>
    <dbReference type="NCBI Taxonomy" id="147828"/>
    <lineage>
        <taxon>Eukaryota</taxon>
        <taxon>Metazoa</taxon>
        <taxon>Spiralia</taxon>
        <taxon>Lophotrochozoa</taxon>
        <taxon>Platyhelminthes</taxon>
        <taxon>Trematoda</taxon>
        <taxon>Digenea</taxon>
        <taxon>Opisthorchiida</taxon>
        <taxon>Opisthorchiata</taxon>
        <taxon>Opisthorchiidae</taxon>
        <taxon>Opisthorchis</taxon>
    </lineage>
</organism>
<evidence type="ECO:0000313" key="2">
    <source>
        <dbReference type="EMBL" id="TGZ66890.1"/>
    </source>
</evidence>